<keyword evidence="3" id="KW-1185">Reference proteome</keyword>
<protein>
    <recommendedName>
        <fullName evidence="4">Secreted protein</fullName>
    </recommendedName>
</protein>
<sequence length="124" mass="13803">MSRPPSLVILSSIVTLLPLPIQRQIPSQNVLTTAVGTVSDYVILPISVPLRPRFQPSLPLLMSTRIIFPFRFYHSCQSFISFSEKSIEQHHVSWIRCCLVAGYNGQTVGFSARVAAACRMSRGL</sequence>
<gene>
    <name evidence="2" type="ORF">CDAR_194541</name>
</gene>
<feature type="signal peptide" evidence="1">
    <location>
        <begin position="1"/>
        <end position="23"/>
    </location>
</feature>
<dbReference type="Proteomes" id="UP001054837">
    <property type="component" value="Unassembled WGS sequence"/>
</dbReference>
<keyword evidence="1" id="KW-0732">Signal</keyword>
<comment type="caution">
    <text evidence="2">The sequence shown here is derived from an EMBL/GenBank/DDBJ whole genome shotgun (WGS) entry which is preliminary data.</text>
</comment>
<accession>A0AAV4X939</accession>
<feature type="chain" id="PRO_5043652200" description="Secreted protein" evidence="1">
    <location>
        <begin position="24"/>
        <end position="124"/>
    </location>
</feature>
<evidence type="ECO:0008006" key="4">
    <source>
        <dbReference type="Google" id="ProtNLM"/>
    </source>
</evidence>
<dbReference type="EMBL" id="BPLQ01015713">
    <property type="protein sequence ID" value="GIY90404.1"/>
    <property type="molecule type" value="Genomic_DNA"/>
</dbReference>
<organism evidence="2 3">
    <name type="scientific">Caerostris darwini</name>
    <dbReference type="NCBI Taxonomy" id="1538125"/>
    <lineage>
        <taxon>Eukaryota</taxon>
        <taxon>Metazoa</taxon>
        <taxon>Ecdysozoa</taxon>
        <taxon>Arthropoda</taxon>
        <taxon>Chelicerata</taxon>
        <taxon>Arachnida</taxon>
        <taxon>Araneae</taxon>
        <taxon>Araneomorphae</taxon>
        <taxon>Entelegynae</taxon>
        <taxon>Araneoidea</taxon>
        <taxon>Araneidae</taxon>
        <taxon>Caerostris</taxon>
    </lineage>
</organism>
<reference evidence="2 3" key="1">
    <citation type="submission" date="2021-06" db="EMBL/GenBank/DDBJ databases">
        <title>Caerostris darwini draft genome.</title>
        <authorList>
            <person name="Kono N."/>
            <person name="Arakawa K."/>
        </authorList>
    </citation>
    <scope>NUCLEOTIDE SEQUENCE [LARGE SCALE GENOMIC DNA]</scope>
</reference>
<evidence type="ECO:0000313" key="3">
    <source>
        <dbReference type="Proteomes" id="UP001054837"/>
    </source>
</evidence>
<evidence type="ECO:0000313" key="2">
    <source>
        <dbReference type="EMBL" id="GIY90404.1"/>
    </source>
</evidence>
<name>A0AAV4X939_9ARAC</name>
<evidence type="ECO:0000256" key="1">
    <source>
        <dbReference type="SAM" id="SignalP"/>
    </source>
</evidence>
<proteinExistence type="predicted"/>
<dbReference type="AlphaFoldDB" id="A0AAV4X939"/>